<reference evidence="2 3" key="1">
    <citation type="journal article" date="2015" name="Genom Data">
        <title>Draft genome sequence of a multidrug-resistant Chryseobacterium indologenes isolate from Malaysia.</title>
        <authorList>
            <person name="Yu C.Y."/>
            <person name="Ang G.Y."/>
            <person name="Cheng H.J."/>
            <person name="Cheong Y.M."/>
            <person name="Yin W.F."/>
            <person name="Chan K.G."/>
        </authorList>
    </citation>
    <scope>NUCLEOTIDE SEQUENCE [LARGE SCALE GENOMIC DNA]</scope>
    <source>
        <strain evidence="2 3">CI_885</strain>
    </source>
</reference>
<dbReference type="InterPro" id="IPR028274">
    <property type="entry name" value="TerY-C"/>
</dbReference>
<dbReference type="Proteomes" id="UP000037953">
    <property type="component" value="Unassembled WGS sequence"/>
</dbReference>
<organism evidence="2 3">
    <name type="scientific">Chryseobacterium indologenes</name>
    <name type="common">Flavobacterium indologenes</name>
    <dbReference type="NCBI Taxonomy" id="253"/>
    <lineage>
        <taxon>Bacteria</taxon>
        <taxon>Pseudomonadati</taxon>
        <taxon>Bacteroidota</taxon>
        <taxon>Flavobacteriia</taxon>
        <taxon>Flavobacteriales</taxon>
        <taxon>Weeksellaceae</taxon>
        <taxon>Chryseobacterium group</taxon>
        <taxon>Chryseobacterium</taxon>
    </lineage>
</organism>
<dbReference type="Gene3D" id="3.40.50.410">
    <property type="entry name" value="von Willebrand factor, type A domain"/>
    <property type="match status" value="1"/>
</dbReference>
<dbReference type="InterPro" id="IPR036465">
    <property type="entry name" value="vWFA_dom_sf"/>
</dbReference>
<dbReference type="SUPFAM" id="SSF53300">
    <property type="entry name" value="vWA-like"/>
    <property type="match status" value="1"/>
</dbReference>
<dbReference type="Pfam" id="PF15616">
    <property type="entry name" value="TerY_C"/>
    <property type="match status" value="1"/>
</dbReference>
<reference evidence="3" key="2">
    <citation type="submission" date="2015-09" db="EMBL/GenBank/DDBJ databases">
        <title>Draft genome sequence of a multidrug-resistant Chryseobacterium indologenes isolate from Malaysia.</title>
        <authorList>
            <person name="Yu C.Y."/>
            <person name="Ang G.Y."/>
            <person name="Chan K.-G."/>
        </authorList>
    </citation>
    <scope>NUCLEOTIDE SEQUENCE [LARGE SCALE GENOMIC DNA]</scope>
    <source>
        <strain evidence="3">CI_885</strain>
    </source>
</reference>
<comment type="caution">
    <text evidence="2">The sequence shown here is derived from an EMBL/GenBank/DDBJ whole genome shotgun (WGS) entry which is preliminary data.</text>
</comment>
<evidence type="ECO:0000313" key="2">
    <source>
        <dbReference type="EMBL" id="KPE49349.1"/>
    </source>
</evidence>
<sequence>MRRLPIYFLVDISESMVGEPIEQVQEGIANIIRELKKDPYSLETVYISVIGFAGEAEVITPLQDIISFYPPKIPIGSGTSLSQGLIKVMDCIDRDIVKTTYERKGDWKPIVFLFTDGVPTDDATKAIERWNTKYNGKANTIAVSIGENTNYKLLGSLAENVLLFNNSDENSYKEFFKWVTDSIKTTSQSVTEANKEGINLSKIDSIILEKVDPEMEQRFPDNNFVVLNGKCSETEKLYLMKFKKAFTDSGIMGMSTRYYKLDGAYKIDEKAYMRLSSSQRNNLKISIEELQGGTSCPHCANPIALATCSCGGIHCLKGEGYNKCPWCGTSDYYGFSSGGYDINRTLG</sequence>
<protein>
    <recommendedName>
        <fullName evidence="1">VWFA domain-containing protein</fullName>
    </recommendedName>
</protein>
<dbReference type="EMBL" id="LJOD01000019">
    <property type="protein sequence ID" value="KPE49349.1"/>
    <property type="molecule type" value="Genomic_DNA"/>
</dbReference>
<dbReference type="AlphaFoldDB" id="A0A0N0ZUP2"/>
<dbReference type="SMART" id="SM00327">
    <property type="entry name" value="VWA"/>
    <property type="match status" value="1"/>
</dbReference>
<dbReference type="PROSITE" id="PS50234">
    <property type="entry name" value="VWFA"/>
    <property type="match status" value="1"/>
</dbReference>
<accession>A0A0N0ZUP2</accession>
<dbReference type="InterPro" id="IPR002035">
    <property type="entry name" value="VWF_A"/>
</dbReference>
<dbReference type="OrthoDB" id="9806395at2"/>
<evidence type="ECO:0000259" key="1">
    <source>
        <dbReference type="PROSITE" id="PS50234"/>
    </source>
</evidence>
<feature type="domain" description="VWFA" evidence="1">
    <location>
        <begin position="5"/>
        <end position="183"/>
    </location>
</feature>
<evidence type="ECO:0000313" key="3">
    <source>
        <dbReference type="Proteomes" id="UP000037953"/>
    </source>
</evidence>
<gene>
    <name evidence="2" type="ORF">AOB46_20400</name>
</gene>
<name>A0A0N0ZUP2_CHRID</name>
<dbReference type="Pfam" id="PF00092">
    <property type="entry name" value="VWA"/>
    <property type="match status" value="1"/>
</dbReference>
<proteinExistence type="predicted"/>
<dbReference type="RefSeq" id="WP_062702859.1">
    <property type="nucleotide sequence ID" value="NZ_LJOD01000019.1"/>
</dbReference>
<dbReference type="PATRIC" id="fig|253.9.peg.2054"/>